<reference evidence="2 3" key="1">
    <citation type="journal article" date="2016" name="Nat. Commun.">
        <title>Extremotolerant tardigrade genome and improved radiotolerance of human cultured cells by tardigrade-unique protein.</title>
        <authorList>
            <person name="Hashimoto T."/>
            <person name="Horikawa D.D."/>
            <person name="Saito Y."/>
            <person name="Kuwahara H."/>
            <person name="Kozuka-Hata H."/>
            <person name="Shin-I T."/>
            <person name="Minakuchi Y."/>
            <person name="Ohishi K."/>
            <person name="Motoyama A."/>
            <person name="Aizu T."/>
            <person name="Enomoto A."/>
            <person name="Kondo K."/>
            <person name="Tanaka S."/>
            <person name="Hara Y."/>
            <person name="Koshikawa S."/>
            <person name="Sagara H."/>
            <person name="Miura T."/>
            <person name="Yokobori S."/>
            <person name="Miyagawa K."/>
            <person name="Suzuki Y."/>
            <person name="Kubo T."/>
            <person name="Oyama M."/>
            <person name="Kohara Y."/>
            <person name="Fujiyama A."/>
            <person name="Arakawa K."/>
            <person name="Katayama T."/>
            <person name="Toyoda A."/>
            <person name="Kunieda T."/>
        </authorList>
    </citation>
    <scope>NUCLEOTIDE SEQUENCE [LARGE SCALE GENOMIC DNA]</scope>
    <source>
        <strain evidence="2 3">YOKOZUNA-1</strain>
    </source>
</reference>
<evidence type="ECO:0008006" key="4">
    <source>
        <dbReference type="Google" id="ProtNLM"/>
    </source>
</evidence>
<keyword evidence="1" id="KW-0732">Signal</keyword>
<sequence length="110" mass="12289">MMFDMQRQLPVSRMSFPTTILCWLLLTVLVAQGTNYGYGPAYGQQAMDMIHFRDGCNFLCTVSPASQKCFRCKNRIPMRFGKRSSSSSTDTVVLHAVMPMARVPPGFVAS</sequence>
<dbReference type="OrthoDB" id="10527673at2759"/>
<name>A0A1D1VC73_RAMVA</name>
<proteinExistence type="predicted"/>
<organism evidence="2 3">
    <name type="scientific">Ramazzottius varieornatus</name>
    <name type="common">Water bear</name>
    <name type="synonym">Tardigrade</name>
    <dbReference type="NCBI Taxonomy" id="947166"/>
    <lineage>
        <taxon>Eukaryota</taxon>
        <taxon>Metazoa</taxon>
        <taxon>Ecdysozoa</taxon>
        <taxon>Tardigrada</taxon>
        <taxon>Eutardigrada</taxon>
        <taxon>Parachela</taxon>
        <taxon>Hypsibioidea</taxon>
        <taxon>Ramazzottiidae</taxon>
        <taxon>Ramazzottius</taxon>
    </lineage>
</organism>
<dbReference type="Proteomes" id="UP000186922">
    <property type="component" value="Unassembled WGS sequence"/>
</dbReference>
<dbReference type="AlphaFoldDB" id="A0A1D1VC73"/>
<evidence type="ECO:0000313" key="2">
    <source>
        <dbReference type="EMBL" id="GAU96483.1"/>
    </source>
</evidence>
<feature type="signal peptide" evidence="1">
    <location>
        <begin position="1"/>
        <end position="33"/>
    </location>
</feature>
<keyword evidence="3" id="KW-1185">Reference proteome</keyword>
<accession>A0A1D1VC73</accession>
<feature type="chain" id="PRO_5008898261" description="Secreted protein" evidence="1">
    <location>
        <begin position="34"/>
        <end position="110"/>
    </location>
</feature>
<dbReference type="EMBL" id="BDGG01000003">
    <property type="protein sequence ID" value="GAU96483.1"/>
    <property type="molecule type" value="Genomic_DNA"/>
</dbReference>
<protein>
    <recommendedName>
        <fullName evidence="4">Secreted protein</fullName>
    </recommendedName>
</protein>
<gene>
    <name evidence="2" type="primary">RvY_07920</name>
    <name evidence="2" type="synonym">RvY_07920.1</name>
    <name evidence="2" type="ORF">RvY_07920-1</name>
</gene>
<evidence type="ECO:0000256" key="1">
    <source>
        <dbReference type="SAM" id="SignalP"/>
    </source>
</evidence>
<evidence type="ECO:0000313" key="3">
    <source>
        <dbReference type="Proteomes" id="UP000186922"/>
    </source>
</evidence>
<comment type="caution">
    <text evidence="2">The sequence shown here is derived from an EMBL/GenBank/DDBJ whole genome shotgun (WGS) entry which is preliminary data.</text>
</comment>